<evidence type="ECO:0000256" key="3">
    <source>
        <dbReference type="ARBA" id="ARBA00022448"/>
    </source>
</evidence>
<dbReference type="Pfam" id="PF01547">
    <property type="entry name" value="SBP_bac_1"/>
    <property type="match status" value="1"/>
</dbReference>
<dbReference type="SUPFAM" id="SSF53850">
    <property type="entry name" value="Periplasmic binding protein-like II"/>
    <property type="match status" value="1"/>
</dbReference>
<evidence type="ECO:0000313" key="5">
    <source>
        <dbReference type="EMBL" id="MFF4526602.1"/>
    </source>
</evidence>
<protein>
    <submittedName>
        <fullName evidence="5">ABC transporter substrate-binding protein</fullName>
    </submittedName>
</protein>
<dbReference type="RefSeq" id="WP_351084821.1">
    <property type="nucleotide sequence ID" value="NZ_JBEOZG010000028.1"/>
</dbReference>
<accession>A0ABW6UT10</accession>
<comment type="caution">
    <text evidence="5">The sequence shown here is derived from an EMBL/GenBank/DDBJ whole genome shotgun (WGS) entry which is preliminary data.</text>
</comment>
<evidence type="ECO:0000256" key="1">
    <source>
        <dbReference type="ARBA" id="ARBA00004196"/>
    </source>
</evidence>
<comment type="similarity">
    <text evidence="2">Belongs to the bacterial solute-binding protein 1 family.</text>
</comment>
<keyword evidence="4" id="KW-0732">Signal</keyword>
<dbReference type="InterPro" id="IPR006059">
    <property type="entry name" value="SBP"/>
</dbReference>
<name>A0ABW6UT10_9ACTN</name>
<dbReference type="InterPro" id="IPR050490">
    <property type="entry name" value="Bact_solute-bd_prot1"/>
</dbReference>
<evidence type="ECO:0000256" key="4">
    <source>
        <dbReference type="ARBA" id="ARBA00022729"/>
    </source>
</evidence>
<reference evidence="5 6" key="1">
    <citation type="submission" date="2024-10" db="EMBL/GenBank/DDBJ databases">
        <title>The Natural Products Discovery Center: Release of the First 8490 Sequenced Strains for Exploring Actinobacteria Biosynthetic Diversity.</title>
        <authorList>
            <person name="Kalkreuter E."/>
            <person name="Kautsar S.A."/>
            <person name="Yang D."/>
            <person name="Bader C.D."/>
            <person name="Teijaro C.N."/>
            <person name="Fluegel L."/>
            <person name="Davis C.M."/>
            <person name="Simpson J.R."/>
            <person name="Lauterbach L."/>
            <person name="Steele A.D."/>
            <person name="Gui C."/>
            <person name="Meng S."/>
            <person name="Li G."/>
            <person name="Viehrig K."/>
            <person name="Ye F."/>
            <person name="Su P."/>
            <person name="Kiefer A.F."/>
            <person name="Nichols A."/>
            <person name="Cepeda A.J."/>
            <person name="Yan W."/>
            <person name="Fan B."/>
            <person name="Jiang Y."/>
            <person name="Adhikari A."/>
            <person name="Zheng C.-J."/>
            <person name="Schuster L."/>
            <person name="Cowan T.M."/>
            <person name="Smanski M.J."/>
            <person name="Chevrette M.G."/>
            <person name="De Carvalho L.P.S."/>
            <person name="Shen B."/>
        </authorList>
    </citation>
    <scope>NUCLEOTIDE SEQUENCE [LARGE SCALE GENOMIC DNA]</scope>
    <source>
        <strain evidence="5 6">NPDC001390</strain>
    </source>
</reference>
<dbReference type="Proteomes" id="UP001602058">
    <property type="component" value="Unassembled WGS sequence"/>
</dbReference>
<organism evidence="5 6">
    <name type="scientific">Streptomyces bluensis</name>
    <dbReference type="NCBI Taxonomy" id="33897"/>
    <lineage>
        <taxon>Bacteria</taxon>
        <taxon>Bacillati</taxon>
        <taxon>Actinomycetota</taxon>
        <taxon>Actinomycetes</taxon>
        <taxon>Kitasatosporales</taxon>
        <taxon>Streptomycetaceae</taxon>
        <taxon>Streptomyces</taxon>
    </lineage>
</organism>
<dbReference type="InterPro" id="IPR006311">
    <property type="entry name" value="TAT_signal"/>
</dbReference>
<keyword evidence="3" id="KW-0813">Transport</keyword>
<keyword evidence="6" id="KW-1185">Reference proteome</keyword>
<evidence type="ECO:0000313" key="6">
    <source>
        <dbReference type="Proteomes" id="UP001602058"/>
    </source>
</evidence>
<gene>
    <name evidence="5" type="ORF">ACFY1D_35005</name>
</gene>
<comment type="subcellular location">
    <subcellularLocation>
        <location evidence="1">Cell envelope</location>
    </subcellularLocation>
</comment>
<proteinExistence type="inferred from homology"/>
<dbReference type="PANTHER" id="PTHR43649">
    <property type="entry name" value="ARABINOSE-BINDING PROTEIN-RELATED"/>
    <property type="match status" value="1"/>
</dbReference>
<dbReference type="Gene3D" id="3.40.190.10">
    <property type="entry name" value="Periplasmic binding protein-like II"/>
    <property type="match status" value="2"/>
</dbReference>
<dbReference type="EMBL" id="JBIAWJ010000027">
    <property type="protein sequence ID" value="MFF4526602.1"/>
    <property type="molecule type" value="Genomic_DNA"/>
</dbReference>
<dbReference type="PANTHER" id="PTHR43649:SF31">
    <property type="entry name" value="SN-GLYCEROL-3-PHOSPHATE-BINDING PERIPLASMIC PROTEIN UGPB"/>
    <property type="match status" value="1"/>
</dbReference>
<dbReference type="PROSITE" id="PS51257">
    <property type="entry name" value="PROKAR_LIPOPROTEIN"/>
    <property type="match status" value="1"/>
</dbReference>
<sequence length="431" mass="47062">MRSTTTSQQSLHRRTFLRGTLAGAAAGSALLTGCGWSGTGSGRTTIRFVQNKPEVLAYFDKLIADFNASQSEVLVEHDSTSVPLVPQFVRGAPPDLACYNYNNDASIFVARGGLSDLSGLPAAQRIDPGVQDLVGQYAQYKSQTSVLPYSVTAAGVIYNKDLFDKAGVAIPQTWSDLLQACQAFQERDIVPIVQTFKELWTISLGLFDYVSGGALDVTRFFARLKDLGPDAGPGAEVSFSKDFRDAVEKMLALLKYTNRDAASRSYADGNLAFAQGKAAMYFQGPWAIGEIAKINPKARLGTFALPATDDPDDAKVRVNLDLALWIPNASSKRDAALAFLEYLMRPEVMDAYNAENLAWSPTRNAPRVKDERIAGLQPYVDSARFYQGASTYFPRGIPLENYLQGLVLGRDAEGFLTKVDADWARYAQRNA</sequence>
<dbReference type="PROSITE" id="PS51318">
    <property type="entry name" value="TAT"/>
    <property type="match status" value="1"/>
</dbReference>
<evidence type="ECO:0000256" key="2">
    <source>
        <dbReference type="ARBA" id="ARBA00008520"/>
    </source>
</evidence>